<gene>
    <name evidence="2" type="ORF">UFOPK1353_00313</name>
</gene>
<dbReference type="AlphaFoldDB" id="A0A6J6AYG0"/>
<feature type="transmembrane region" description="Helical" evidence="1">
    <location>
        <begin position="12"/>
        <end position="34"/>
    </location>
</feature>
<evidence type="ECO:0000313" key="2">
    <source>
        <dbReference type="EMBL" id="CAB4531446.1"/>
    </source>
</evidence>
<name>A0A6J6AYG0_9ZZZZ</name>
<keyword evidence="1" id="KW-1133">Transmembrane helix</keyword>
<organism evidence="2">
    <name type="scientific">freshwater metagenome</name>
    <dbReference type="NCBI Taxonomy" id="449393"/>
    <lineage>
        <taxon>unclassified sequences</taxon>
        <taxon>metagenomes</taxon>
        <taxon>ecological metagenomes</taxon>
    </lineage>
</organism>
<reference evidence="2" key="1">
    <citation type="submission" date="2020-05" db="EMBL/GenBank/DDBJ databases">
        <authorList>
            <person name="Chiriac C."/>
            <person name="Salcher M."/>
            <person name="Ghai R."/>
            <person name="Kavagutti S V."/>
        </authorList>
    </citation>
    <scope>NUCLEOTIDE SEQUENCE</scope>
</reference>
<dbReference type="EMBL" id="CAEZSE010000031">
    <property type="protein sequence ID" value="CAB4531446.1"/>
    <property type="molecule type" value="Genomic_DNA"/>
</dbReference>
<keyword evidence="1" id="KW-0472">Membrane</keyword>
<protein>
    <submittedName>
        <fullName evidence="2">Unannotated protein</fullName>
    </submittedName>
</protein>
<evidence type="ECO:0000256" key="1">
    <source>
        <dbReference type="SAM" id="Phobius"/>
    </source>
</evidence>
<proteinExistence type="predicted"/>
<accession>A0A6J6AYG0</accession>
<keyword evidence="1" id="KW-0812">Transmembrane</keyword>
<sequence length="75" mass="8002">MLSEGVDQTEDAPLRALFFCELAQAGFVFMSLAIDGSFHFVMVPPKIPLIVAGLNESVVPLISSSRYATASEPAT</sequence>